<gene>
    <name evidence="2" type="ORF">PV09_06230</name>
</gene>
<dbReference type="GO" id="GO:0006351">
    <property type="term" value="P:DNA-templated transcription"/>
    <property type="evidence" value="ECO:0007669"/>
    <property type="project" value="InterPro"/>
</dbReference>
<dbReference type="PANTHER" id="PTHR12856">
    <property type="entry name" value="TRANSCRIPTION INITIATION FACTOR IIH-RELATED"/>
    <property type="match status" value="1"/>
</dbReference>
<keyword evidence="3" id="KW-1185">Reference proteome</keyword>
<dbReference type="GO" id="GO:0000439">
    <property type="term" value="C:transcription factor TFIIH core complex"/>
    <property type="evidence" value="ECO:0007669"/>
    <property type="project" value="InterPro"/>
</dbReference>
<dbReference type="OrthoDB" id="360521at2759"/>
<dbReference type="InterPro" id="IPR013876">
    <property type="entry name" value="TFIIH_BTF_p62_N"/>
</dbReference>
<dbReference type="EMBL" id="KN847549">
    <property type="protein sequence ID" value="KIW02412.1"/>
    <property type="molecule type" value="Genomic_DNA"/>
</dbReference>
<dbReference type="Proteomes" id="UP000053259">
    <property type="component" value="Unassembled WGS sequence"/>
</dbReference>
<dbReference type="STRING" id="253628.A0A0D1YP04"/>
<sequence length="623" mass="69904">MALPRAKGAAQYKKQDGELSLSSDGKMITWSPNTPGSISNVTIATEQLTNLQQTPATSAKAVLKLFVQASGTAAPETFNFTFSSATTARDEMNAFIAPLKKIMEAQRAGTVSSLVTPSPAPTPGGQGQADSISIAQAASHVNKETSQDSFPDAELLSNVAFQKALTEQNPSLRERLAQAMRDKPASMTSGQLSRQFWSSRIHLLRAYAAEQAQKKGEYNVIADIKPVRHPDGIVRYDFTPAKFRMIFTQYPFMVKIHNELFKKKVFTKEEEFWSDWVNSRLYKKMKGEKIKEQDYEHPHFDRYLDLVETGSRPKHFTVDHIPRFLDMEGNEQNHSQKFGNAPDFTMQPGFNGRNPILSTLNNMSERLLVNVAPSDNDAHGPVGMDEETYNELMLRDLQRNDKDNRVLLNISDHRHIAPSDGANGAVHLRPGDVLKALGHVRENLKVEPNLPVELEDNDERQALKATTSMMKSIKLRASHTTPDQIAQKNVSNKVKEAAVMAHGTTVDFLHYFWGAYLSGDVTRAEDVKFLVETLQNSKGRFDAVADQAEQERQAQLEQIQEMERNMPANKRRRMDRSRVPGGKQAVYEMLASTQQAVSFAQDEYRRAFAKQAAQQMNSVTTYP</sequence>
<accession>A0A0D1YP04</accession>
<evidence type="ECO:0000313" key="2">
    <source>
        <dbReference type="EMBL" id="KIW02412.1"/>
    </source>
</evidence>
<dbReference type="Gene3D" id="2.30.29.30">
    <property type="entry name" value="Pleckstrin-homology domain (PH domain)/Phosphotyrosine-binding domain (PTB)"/>
    <property type="match status" value="1"/>
</dbReference>
<evidence type="ECO:0000313" key="3">
    <source>
        <dbReference type="Proteomes" id="UP000053259"/>
    </source>
</evidence>
<feature type="domain" description="TFIIH p62 subunit N-terminal" evidence="1">
    <location>
        <begin position="11"/>
        <end position="95"/>
    </location>
</feature>
<dbReference type="CDD" id="cd13229">
    <property type="entry name" value="PH_TFIIH"/>
    <property type="match status" value="1"/>
</dbReference>
<dbReference type="InParanoid" id="A0A0D1YP04"/>
<dbReference type="GO" id="GO:0006289">
    <property type="term" value="P:nucleotide-excision repair"/>
    <property type="evidence" value="ECO:0007669"/>
    <property type="project" value="InterPro"/>
</dbReference>
<dbReference type="VEuPathDB" id="FungiDB:PV09_06230"/>
<evidence type="ECO:0000259" key="1">
    <source>
        <dbReference type="Pfam" id="PF08567"/>
    </source>
</evidence>
<dbReference type="GeneID" id="27314203"/>
<dbReference type="Pfam" id="PF08567">
    <property type="entry name" value="PH_TFIIH"/>
    <property type="match status" value="1"/>
</dbReference>
<reference evidence="2 3" key="1">
    <citation type="submission" date="2015-01" db="EMBL/GenBank/DDBJ databases">
        <title>The Genome Sequence of Ochroconis gallopava CBS43764.</title>
        <authorList>
            <consortium name="The Broad Institute Genomics Platform"/>
            <person name="Cuomo C."/>
            <person name="de Hoog S."/>
            <person name="Gorbushina A."/>
            <person name="Stielow B."/>
            <person name="Teixiera M."/>
            <person name="Abouelleil A."/>
            <person name="Chapman S.B."/>
            <person name="Priest M."/>
            <person name="Young S.K."/>
            <person name="Wortman J."/>
            <person name="Nusbaum C."/>
            <person name="Birren B."/>
        </authorList>
    </citation>
    <scope>NUCLEOTIDE SEQUENCE [LARGE SCALE GENOMIC DNA]</scope>
    <source>
        <strain evidence="2 3">CBS 43764</strain>
    </source>
</reference>
<proteinExistence type="predicted"/>
<dbReference type="HOGENOM" id="CLU_019188_1_0_1"/>
<dbReference type="SUPFAM" id="SSF50729">
    <property type="entry name" value="PH domain-like"/>
    <property type="match status" value="1"/>
</dbReference>
<dbReference type="InterPro" id="IPR011993">
    <property type="entry name" value="PH-like_dom_sf"/>
</dbReference>
<dbReference type="InterPro" id="IPR027079">
    <property type="entry name" value="Tfb1/GTF2H1"/>
</dbReference>
<dbReference type="AlphaFoldDB" id="A0A0D1YP04"/>
<dbReference type="RefSeq" id="XP_016212281.1">
    <property type="nucleotide sequence ID" value="XM_016359833.1"/>
</dbReference>
<organism evidence="2 3">
    <name type="scientific">Verruconis gallopava</name>
    <dbReference type="NCBI Taxonomy" id="253628"/>
    <lineage>
        <taxon>Eukaryota</taxon>
        <taxon>Fungi</taxon>
        <taxon>Dikarya</taxon>
        <taxon>Ascomycota</taxon>
        <taxon>Pezizomycotina</taxon>
        <taxon>Dothideomycetes</taxon>
        <taxon>Pleosporomycetidae</taxon>
        <taxon>Venturiales</taxon>
        <taxon>Sympoventuriaceae</taxon>
        <taxon>Verruconis</taxon>
    </lineage>
</organism>
<name>A0A0D1YP04_9PEZI</name>
<dbReference type="FunCoup" id="A0A0D1YP04">
    <property type="interactions" value="930"/>
</dbReference>
<protein>
    <recommendedName>
        <fullName evidence="1">TFIIH p62 subunit N-terminal domain-containing protein</fullName>
    </recommendedName>
</protein>